<dbReference type="InterPro" id="IPR016193">
    <property type="entry name" value="Cytidine_deaminase-like"/>
</dbReference>
<comment type="caution">
    <text evidence="2">The sequence shown here is derived from an EMBL/GenBank/DDBJ whole genome shotgun (WGS) entry which is preliminary data.</text>
</comment>
<dbReference type="Proteomes" id="UP000886742">
    <property type="component" value="Unassembled WGS sequence"/>
</dbReference>
<gene>
    <name evidence="2" type="ORF">IAD02_03655</name>
</gene>
<dbReference type="PROSITE" id="PS51257">
    <property type="entry name" value="PROKAR_LIPOPROTEIN"/>
    <property type="match status" value="1"/>
</dbReference>
<dbReference type="AlphaFoldDB" id="A0A9D1JW94"/>
<proteinExistence type="predicted"/>
<reference evidence="2" key="2">
    <citation type="journal article" date="2021" name="PeerJ">
        <title>Extensive microbial diversity within the chicken gut microbiome revealed by metagenomics and culture.</title>
        <authorList>
            <person name="Gilroy R."/>
            <person name="Ravi A."/>
            <person name="Getino M."/>
            <person name="Pursley I."/>
            <person name="Horton D.L."/>
            <person name="Alikhan N.F."/>
            <person name="Baker D."/>
            <person name="Gharbi K."/>
            <person name="Hall N."/>
            <person name="Watson M."/>
            <person name="Adriaenssens E.M."/>
            <person name="Foster-Nyarko E."/>
            <person name="Jarju S."/>
            <person name="Secka A."/>
            <person name="Antonio M."/>
            <person name="Oren A."/>
            <person name="Chaudhuri R.R."/>
            <person name="La Ragione R."/>
            <person name="Hildebrand F."/>
            <person name="Pallen M.J."/>
        </authorList>
    </citation>
    <scope>NUCLEOTIDE SEQUENCE</scope>
    <source>
        <strain evidence="2">ChiGjej3B3-5194</strain>
    </source>
</reference>
<evidence type="ECO:0000313" key="2">
    <source>
        <dbReference type="EMBL" id="HIS71052.1"/>
    </source>
</evidence>
<feature type="signal peptide" evidence="1">
    <location>
        <begin position="1"/>
        <end position="23"/>
    </location>
</feature>
<evidence type="ECO:0000313" key="3">
    <source>
        <dbReference type="Proteomes" id="UP000886742"/>
    </source>
</evidence>
<protein>
    <submittedName>
        <fullName evidence="2">DUF1893 domain-containing protein</fullName>
    </submittedName>
</protein>
<organism evidence="2 3">
    <name type="scientific">Candidatus Enterousia intestinigallinarum</name>
    <dbReference type="NCBI Taxonomy" id="2840790"/>
    <lineage>
        <taxon>Bacteria</taxon>
        <taxon>Pseudomonadati</taxon>
        <taxon>Pseudomonadota</taxon>
        <taxon>Alphaproteobacteria</taxon>
        <taxon>Candidatus Enterousia</taxon>
    </lineage>
</organism>
<feature type="chain" id="PRO_5038469228" evidence="1">
    <location>
        <begin position="24"/>
        <end position="162"/>
    </location>
</feature>
<dbReference type="Gene3D" id="3.40.140.30">
    <property type="entry name" value="Hypothetical protein TM1506"/>
    <property type="match status" value="1"/>
</dbReference>
<dbReference type="Pfam" id="PF08973">
    <property type="entry name" value="TM1506"/>
    <property type="match status" value="1"/>
</dbReference>
<reference evidence="2" key="1">
    <citation type="submission" date="2020-10" db="EMBL/GenBank/DDBJ databases">
        <authorList>
            <person name="Gilroy R."/>
        </authorList>
    </citation>
    <scope>NUCLEOTIDE SEQUENCE</scope>
    <source>
        <strain evidence="2">ChiGjej3B3-5194</strain>
    </source>
</reference>
<keyword evidence="1" id="KW-0732">Signal</keyword>
<dbReference type="EMBL" id="DVJI01000012">
    <property type="protein sequence ID" value="HIS71052.1"/>
    <property type="molecule type" value="Genomic_DNA"/>
</dbReference>
<dbReference type="InterPro" id="IPR037081">
    <property type="entry name" value="Hyp_TM1506"/>
</dbReference>
<dbReference type="InterPro" id="IPR015067">
    <property type="entry name" value="DUF1893_TM1506-like"/>
</dbReference>
<name>A0A9D1JW94_9PROT</name>
<dbReference type="SUPFAM" id="SSF53927">
    <property type="entry name" value="Cytidine deaminase-like"/>
    <property type="match status" value="1"/>
</dbReference>
<dbReference type="GO" id="GO:0003824">
    <property type="term" value="F:catalytic activity"/>
    <property type="evidence" value="ECO:0007669"/>
    <property type="project" value="InterPro"/>
</dbReference>
<sequence length="162" mass="16953">MKKLIALVMVAFCAVAGCSSDSAVDTAKKMIADGRAECILVRDNEIVAFESGGGVNPLLHLYDTAADKMAGATVVDKVIGRAAAFIAINGGATAVYGELMSQDGAELLAAHNIAVSYGTMVPRILNRNRDGLCPLEQSVLGFDDPVAALEALRARIAEMQQQ</sequence>
<evidence type="ECO:0000256" key="1">
    <source>
        <dbReference type="SAM" id="SignalP"/>
    </source>
</evidence>
<accession>A0A9D1JW94</accession>